<evidence type="ECO:0000313" key="13">
    <source>
        <dbReference type="Proteomes" id="UP000024376"/>
    </source>
</evidence>
<reference evidence="13" key="1">
    <citation type="journal article" date="2013" name="Ind. Biotechnol.">
        <title>Comparative genomics analysis of Trichoderma reesei strains.</title>
        <authorList>
            <person name="Koike H."/>
            <person name="Aerts A."/>
            <person name="LaButti K."/>
            <person name="Grigoriev I.V."/>
            <person name="Baker S.E."/>
        </authorList>
    </citation>
    <scope>NUCLEOTIDE SEQUENCE [LARGE SCALE GENOMIC DNA]</scope>
    <source>
        <strain evidence="13">ATCC 56765 / BCRC 32924 / NRRL 11460 / Rut C-30</strain>
    </source>
</reference>
<proteinExistence type="inferred from homology"/>
<dbReference type="CDD" id="cd06186">
    <property type="entry name" value="NOX_Duox_like_FAD_NADP"/>
    <property type="match status" value="1"/>
</dbReference>
<name>A0A024RXP2_HYPJR</name>
<dbReference type="Pfam" id="PF08030">
    <property type="entry name" value="NAD_binding_6"/>
    <property type="match status" value="1"/>
</dbReference>
<keyword evidence="4 10" id="KW-0812">Transmembrane</keyword>
<evidence type="ECO:0000256" key="2">
    <source>
        <dbReference type="ARBA" id="ARBA00006278"/>
    </source>
</evidence>
<dbReference type="OrthoDB" id="167398at2759"/>
<keyword evidence="6 10" id="KW-1133">Transmembrane helix</keyword>
<evidence type="ECO:0000256" key="9">
    <source>
        <dbReference type="ARBA" id="ARBA00023136"/>
    </source>
</evidence>
<dbReference type="GO" id="GO:0000293">
    <property type="term" value="F:ferric-chelate reductase activity"/>
    <property type="evidence" value="ECO:0007669"/>
    <property type="project" value="UniProtKB-ARBA"/>
</dbReference>
<feature type="transmembrane region" description="Helical" evidence="10">
    <location>
        <begin position="55"/>
        <end position="75"/>
    </location>
</feature>
<dbReference type="HOGENOM" id="CLU_016134_0_0_1"/>
<dbReference type="InterPro" id="IPR017927">
    <property type="entry name" value="FAD-bd_FR_type"/>
</dbReference>
<dbReference type="GO" id="GO:0015677">
    <property type="term" value="P:copper ion import"/>
    <property type="evidence" value="ECO:0007669"/>
    <property type="project" value="TreeGrafter"/>
</dbReference>
<dbReference type="SUPFAM" id="SSF52343">
    <property type="entry name" value="Ferredoxin reductase-like, C-terminal NADP-linked domain"/>
    <property type="match status" value="1"/>
</dbReference>
<evidence type="ECO:0000256" key="7">
    <source>
        <dbReference type="ARBA" id="ARBA00023002"/>
    </source>
</evidence>
<evidence type="ECO:0000313" key="12">
    <source>
        <dbReference type="EMBL" id="ETR97647.1"/>
    </source>
</evidence>
<keyword evidence="9 10" id="KW-0472">Membrane</keyword>
<dbReference type="Pfam" id="PF01794">
    <property type="entry name" value="Ferric_reduct"/>
    <property type="match status" value="1"/>
</dbReference>
<keyword evidence="3" id="KW-0813">Transport</keyword>
<dbReference type="GO" id="GO:0005886">
    <property type="term" value="C:plasma membrane"/>
    <property type="evidence" value="ECO:0007669"/>
    <property type="project" value="TreeGrafter"/>
</dbReference>
<dbReference type="AlphaFoldDB" id="A0A024RXP2"/>
<feature type="transmembrane region" description="Helical" evidence="10">
    <location>
        <begin position="253"/>
        <end position="275"/>
    </location>
</feature>
<evidence type="ECO:0000256" key="1">
    <source>
        <dbReference type="ARBA" id="ARBA00004141"/>
    </source>
</evidence>
<evidence type="ECO:0000256" key="6">
    <source>
        <dbReference type="ARBA" id="ARBA00022989"/>
    </source>
</evidence>
<dbReference type="InterPro" id="IPR013130">
    <property type="entry name" value="Fe3_Rdtase_TM_dom"/>
</dbReference>
<dbReference type="GO" id="GO:0006826">
    <property type="term" value="P:iron ion transport"/>
    <property type="evidence" value="ECO:0007669"/>
    <property type="project" value="TreeGrafter"/>
</dbReference>
<feature type="transmembrane region" description="Helical" evidence="10">
    <location>
        <begin position="214"/>
        <end position="233"/>
    </location>
</feature>
<dbReference type="PROSITE" id="PS51384">
    <property type="entry name" value="FAD_FR"/>
    <property type="match status" value="1"/>
</dbReference>
<evidence type="ECO:0000256" key="3">
    <source>
        <dbReference type="ARBA" id="ARBA00022448"/>
    </source>
</evidence>
<dbReference type="PANTHER" id="PTHR32361:SF3">
    <property type="entry name" value="REDUCTASE, PUTATIVE (AFU_ORTHOLOGUE AFUA_6G13750)-RELATED"/>
    <property type="match status" value="1"/>
</dbReference>
<dbReference type="InterPro" id="IPR051410">
    <property type="entry name" value="Ferric/Cupric_Reductase"/>
</dbReference>
<protein>
    <recommendedName>
        <fullName evidence="11">FAD-binding FR-type domain-containing protein</fullName>
    </recommendedName>
</protein>
<keyword evidence="5" id="KW-0249">Electron transport</keyword>
<organism evidence="12 13">
    <name type="scientific">Hypocrea jecorina (strain ATCC 56765 / BCRC 32924 / NRRL 11460 / Rut C-30)</name>
    <name type="common">Trichoderma reesei</name>
    <dbReference type="NCBI Taxonomy" id="1344414"/>
    <lineage>
        <taxon>Eukaryota</taxon>
        <taxon>Fungi</taxon>
        <taxon>Dikarya</taxon>
        <taxon>Ascomycota</taxon>
        <taxon>Pezizomycotina</taxon>
        <taxon>Sordariomycetes</taxon>
        <taxon>Hypocreomycetidae</taxon>
        <taxon>Hypocreales</taxon>
        <taxon>Hypocreaceae</taxon>
        <taxon>Trichoderma</taxon>
    </lineage>
</organism>
<dbReference type="SFLD" id="SFLDG01168">
    <property type="entry name" value="Ferric_reductase_subgroup_(FRE"/>
    <property type="match status" value="1"/>
</dbReference>
<keyword evidence="8" id="KW-0406">Ion transport</keyword>
<evidence type="ECO:0000256" key="10">
    <source>
        <dbReference type="SAM" id="Phobius"/>
    </source>
</evidence>
<comment type="subcellular location">
    <subcellularLocation>
        <location evidence="1">Membrane</location>
        <topology evidence="1">Multi-pass membrane protein</topology>
    </subcellularLocation>
</comment>
<dbReference type="KEGG" id="trr:M419DRAFT_90882"/>
<evidence type="ECO:0000259" key="11">
    <source>
        <dbReference type="PROSITE" id="PS51384"/>
    </source>
</evidence>
<dbReference type="InterPro" id="IPR013112">
    <property type="entry name" value="FAD-bd_8"/>
</dbReference>
<evidence type="ECO:0000256" key="5">
    <source>
        <dbReference type="ARBA" id="ARBA00022982"/>
    </source>
</evidence>
<feature type="domain" description="FAD-binding FR-type" evidence="11">
    <location>
        <begin position="318"/>
        <end position="457"/>
    </location>
</feature>
<dbReference type="Gene3D" id="3.40.50.80">
    <property type="entry name" value="Nucleotide-binding domain of ferredoxin-NADP reductase (FNR) module"/>
    <property type="match status" value="1"/>
</dbReference>
<evidence type="ECO:0000256" key="8">
    <source>
        <dbReference type="ARBA" id="ARBA00023065"/>
    </source>
</evidence>
<evidence type="ECO:0000256" key="4">
    <source>
        <dbReference type="ARBA" id="ARBA00022692"/>
    </source>
</evidence>
<comment type="similarity">
    <text evidence="2">Belongs to the ferric reductase (FRE) family.</text>
</comment>
<dbReference type="Pfam" id="PF08022">
    <property type="entry name" value="FAD_binding_8"/>
    <property type="match status" value="1"/>
</dbReference>
<gene>
    <name evidence="12" type="ORF">M419DRAFT_90882</name>
</gene>
<accession>A0A024RXP2</accession>
<sequence>MAGAHSIVRARHIQNMSDATQLEPHWGYADRALPCTSDKGSCEYLDLVYSAHDLGMLYAGILWATIGGILIFWAVRRKLSLPSHNLAIPYRIHESASARLGRTARAAVQRYLLPEFIRSVFGHATRLQVVVLVSLIGYLTIWSFVGLAYRTWVTPVKNLPGVYNTRTTLGPWSDRIGVLAYALTPLSVMLANRESLLSLLTGVPYQGFNFLHRWLGYVIFAQGSLHTIGWCVTEMRLYQPQPAVAQQLVAETYLVWGIVAMAVLTLLVFLSTSCGIRLTGYEAFRKLHYSLAMVYVGACWGHWDKLECFMIPSLIFWLIDRGLRLVRTAILHYQILPSGNVGFRSCSADITFCSDSEHGDVYRLDLTNNQDPWEIGQHYFLCFPESSIWQSHPFTPLNAPQVRHGLVKHSYIVRARCGETRRVAELCANKLSSTQHTSDTKAISVILTGPYGANIMEALEPNSNVLCIAGGTGVSFVLPVLLRLSQSTKSANRKLQLIWAIKRASDVKWIERELEALKQVSADANVDVSVFVTRDLGTKIESSGKEVQVLERPVKEETIVESAGASYVGSQNVSPHRNEKANGTRRPNTAKLIGEFLENTVCGPSVVVASGPGEMISDIRRAVAGFNSPRKVWGGQQRYDVKLICEDRLAM</sequence>
<dbReference type="InterPro" id="IPR039261">
    <property type="entry name" value="FNR_nucleotide-bd"/>
</dbReference>
<keyword evidence="7" id="KW-0560">Oxidoreductase</keyword>
<feature type="transmembrane region" description="Helical" evidence="10">
    <location>
        <begin position="129"/>
        <end position="152"/>
    </location>
</feature>
<dbReference type="GO" id="GO:0006879">
    <property type="term" value="P:intracellular iron ion homeostasis"/>
    <property type="evidence" value="ECO:0007669"/>
    <property type="project" value="TreeGrafter"/>
</dbReference>
<dbReference type="SFLD" id="SFLDS00052">
    <property type="entry name" value="Ferric_Reductase_Domain"/>
    <property type="match status" value="1"/>
</dbReference>
<dbReference type="Proteomes" id="UP000024376">
    <property type="component" value="Unassembled WGS sequence"/>
</dbReference>
<dbReference type="PANTHER" id="PTHR32361">
    <property type="entry name" value="FERRIC/CUPRIC REDUCTASE TRANSMEMBRANE COMPONENT"/>
    <property type="match status" value="1"/>
</dbReference>
<dbReference type="InterPro" id="IPR013121">
    <property type="entry name" value="Fe_red_NAD-bd_6"/>
</dbReference>
<dbReference type="EMBL" id="KI911168">
    <property type="protein sequence ID" value="ETR97647.1"/>
    <property type="molecule type" value="Genomic_DNA"/>
</dbReference>